<keyword evidence="6" id="KW-1185">Reference proteome</keyword>
<dbReference type="OrthoDB" id="9767864at2"/>
<dbReference type="AlphaFoldDB" id="A0A285CRF6"/>
<sequence length="398" mass="42608">MPEYLTPGVYVEEVAMGARPIEAVGTSTAAFLGRAPDATARVGEAVAVNNWRDFLRQFGGEAPVSTPLSHAVAGYFLNGGRRAWVVNTGPGDKFDDGLRALAAVDEIAIVAAPGQTSPAVQDLLLGHCELLGTRFAILDGPAEAADLSLLTRVATLAAPAAPAAAEGETPKEGKEAKGQRGLRPRESERGYGAVYFPHLVVRDPFDPAQLATVAPSGHIAGMFALNDSQRGVFKAPANMVVRGALGLSQRLTDAEQGVLNPRGVNAIRMFTGRGIVLWGARTLAPAAGEWRYVPVRRLFIMVEESIRRGTQWVVFEPNDERLWKSIRRDVGAFLMLLWRDGALQGATPEEAFFVKCDAETNTPDEIAAGRVVIEVGLAPVRPAEFVIFRIGQTSAEMS</sequence>
<evidence type="ECO:0000313" key="6">
    <source>
        <dbReference type="Proteomes" id="UP000219467"/>
    </source>
</evidence>
<dbReference type="PANTHER" id="PTHR35861:SF1">
    <property type="entry name" value="PHAGE TAIL SHEATH PROTEIN"/>
    <property type="match status" value="1"/>
</dbReference>
<evidence type="ECO:0000313" key="5">
    <source>
        <dbReference type="EMBL" id="SNX70137.1"/>
    </source>
</evidence>
<protein>
    <recommendedName>
        <fullName evidence="7">Phage tail sheath family protein</fullName>
    </recommendedName>
</protein>
<dbReference type="Pfam" id="PF04984">
    <property type="entry name" value="Phage_sheath_1"/>
    <property type="match status" value="1"/>
</dbReference>
<dbReference type="InterPro" id="IPR020287">
    <property type="entry name" value="Tail_sheath_C"/>
</dbReference>
<evidence type="ECO:0008006" key="7">
    <source>
        <dbReference type="Google" id="ProtNLM"/>
    </source>
</evidence>
<dbReference type="PANTHER" id="PTHR35861">
    <property type="match status" value="1"/>
</dbReference>
<comment type="similarity">
    <text evidence="1">Belongs to the myoviridae tail sheath protein family.</text>
</comment>
<dbReference type="InterPro" id="IPR052042">
    <property type="entry name" value="Tail_sheath_structural"/>
</dbReference>
<dbReference type="InterPro" id="IPR035089">
    <property type="entry name" value="Phage_sheath_subtilisin"/>
</dbReference>
<proteinExistence type="inferred from homology"/>
<feature type="region of interest" description="Disordered" evidence="2">
    <location>
        <begin position="160"/>
        <end position="185"/>
    </location>
</feature>
<evidence type="ECO:0000256" key="2">
    <source>
        <dbReference type="SAM" id="MobiDB-lite"/>
    </source>
</evidence>
<gene>
    <name evidence="5" type="ORF">SAMN05878503_10546</name>
</gene>
<evidence type="ECO:0000259" key="3">
    <source>
        <dbReference type="Pfam" id="PF04984"/>
    </source>
</evidence>
<dbReference type="Gene3D" id="3.40.50.11780">
    <property type="match status" value="1"/>
</dbReference>
<dbReference type="Proteomes" id="UP000219467">
    <property type="component" value="Unassembled WGS sequence"/>
</dbReference>
<reference evidence="6" key="1">
    <citation type="submission" date="2017-08" db="EMBL/GenBank/DDBJ databases">
        <authorList>
            <person name="Varghese N."/>
            <person name="Submissions S."/>
        </authorList>
    </citation>
    <scope>NUCLEOTIDE SEQUENCE [LARGE SCALE GENOMIC DNA]</scope>
    <source>
        <strain evidence="6">JA234</strain>
    </source>
</reference>
<name>A0A285CRF6_9RHOB</name>
<evidence type="ECO:0000256" key="1">
    <source>
        <dbReference type="ARBA" id="ARBA00008005"/>
    </source>
</evidence>
<dbReference type="RefSeq" id="WP_097030139.1">
    <property type="nucleotide sequence ID" value="NZ_OAOQ01000005.1"/>
</dbReference>
<dbReference type="EMBL" id="OAOQ01000005">
    <property type="protein sequence ID" value="SNX70137.1"/>
    <property type="molecule type" value="Genomic_DNA"/>
</dbReference>
<feature type="compositionally biased region" description="Basic and acidic residues" evidence="2">
    <location>
        <begin position="168"/>
        <end position="185"/>
    </location>
</feature>
<evidence type="ECO:0000259" key="4">
    <source>
        <dbReference type="Pfam" id="PF17482"/>
    </source>
</evidence>
<feature type="domain" description="Tail sheath protein C-terminal" evidence="4">
    <location>
        <begin position="289"/>
        <end position="391"/>
    </location>
</feature>
<feature type="domain" description="Tail sheath protein subtilisin-like" evidence="3">
    <location>
        <begin position="99"/>
        <end position="283"/>
    </location>
</feature>
<dbReference type="Pfam" id="PF17482">
    <property type="entry name" value="Phage_sheath_1C"/>
    <property type="match status" value="1"/>
</dbReference>
<organism evidence="5 6">
    <name type="scientific">Cereibacter ovatus</name>
    <dbReference type="NCBI Taxonomy" id="439529"/>
    <lineage>
        <taxon>Bacteria</taxon>
        <taxon>Pseudomonadati</taxon>
        <taxon>Pseudomonadota</taxon>
        <taxon>Alphaproteobacteria</taxon>
        <taxon>Rhodobacterales</taxon>
        <taxon>Paracoccaceae</taxon>
        <taxon>Cereibacter</taxon>
    </lineage>
</organism>
<accession>A0A285CRF6</accession>